<feature type="transmembrane region" description="Helical" evidence="1">
    <location>
        <begin position="178"/>
        <end position="194"/>
    </location>
</feature>
<accession>A0A2S7IKS9</accession>
<protein>
    <submittedName>
        <fullName evidence="2">HupE / UreJ protein</fullName>
    </submittedName>
</protein>
<evidence type="ECO:0000313" key="3">
    <source>
        <dbReference type="Proteomes" id="UP000239590"/>
    </source>
</evidence>
<dbReference type="OrthoDB" id="9808870at2"/>
<gene>
    <name evidence="2" type="ORF">C5O19_01175</name>
</gene>
<evidence type="ECO:0000256" key="1">
    <source>
        <dbReference type="SAM" id="Phobius"/>
    </source>
</evidence>
<keyword evidence="1" id="KW-0472">Membrane</keyword>
<comment type="caution">
    <text evidence="2">The sequence shown here is derived from an EMBL/GenBank/DDBJ whole genome shotgun (WGS) entry which is preliminary data.</text>
</comment>
<dbReference type="Pfam" id="PF13795">
    <property type="entry name" value="HupE_UreJ_2"/>
    <property type="match status" value="1"/>
</dbReference>
<keyword evidence="3" id="KW-1185">Reference proteome</keyword>
<evidence type="ECO:0000313" key="2">
    <source>
        <dbReference type="EMBL" id="PQA58317.1"/>
    </source>
</evidence>
<feature type="transmembrane region" description="Helical" evidence="1">
    <location>
        <begin position="110"/>
        <end position="131"/>
    </location>
</feature>
<dbReference type="AlphaFoldDB" id="A0A2S7IKS9"/>
<name>A0A2S7IKS9_9BACT</name>
<dbReference type="RefSeq" id="WP_104709545.1">
    <property type="nucleotide sequence ID" value="NZ_PTRA01000001.1"/>
</dbReference>
<proteinExistence type="predicted"/>
<organism evidence="2 3">
    <name type="scientific">Siphonobacter curvatus</name>
    <dbReference type="NCBI Taxonomy" id="2094562"/>
    <lineage>
        <taxon>Bacteria</taxon>
        <taxon>Pseudomonadati</taxon>
        <taxon>Bacteroidota</taxon>
        <taxon>Cytophagia</taxon>
        <taxon>Cytophagales</taxon>
        <taxon>Cytophagaceae</taxon>
        <taxon>Siphonobacter</taxon>
    </lineage>
</organism>
<feature type="transmembrane region" description="Helical" evidence="1">
    <location>
        <begin position="71"/>
        <end position="89"/>
    </location>
</feature>
<dbReference type="InterPro" id="IPR032809">
    <property type="entry name" value="Put_HupE_UreJ"/>
</dbReference>
<dbReference type="Proteomes" id="UP000239590">
    <property type="component" value="Unassembled WGS sequence"/>
</dbReference>
<dbReference type="EMBL" id="PTRA01000001">
    <property type="protein sequence ID" value="PQA58317.1"/>
    <property type="molecule type" value="Genomic_DNA"/>
</dbReference>
<sequence>MNEFALYLQLGYEHITDPNGYDHIIFIIALCAIYRLRDWRRVLILVTAFTLGHSVTLALATLQYIQYRTDVIEFLIPVTILFTAITNLFQKSRTDSILTPDPPVNATPRYLMALFFGLIHGMGFSNFLRSLLGKEASIVKPLLAFNLGLELGQLLIVLIILTIAWVLIDLFRVKKHDWKLVISGAVAGIAIILIKESDYWKELMG</sequence>
<keyword evidence="1" id="KW-0812">Transmembrane</keyword>
<keyword evidence="1" id="KW-1133">Transmembrane helix</keyword>
<feature type="transmembrane region" description="Helical" evidence="1">
    <location>
        <begin position="20"/>
        <end position="36"/>
    </location>
</feature>
<reference evidence="3" key="1">
    <citation type="submission" date="2018-02" db="EMBL/GenBank/DDBJ databases">
        <title>Genome sequencing of Solimonas sp. HR-BB.</title>
        <authorList>
            <person name="Lee Y."/>
            <person name="Jeon C.O."/>
        </authorList>
    </citation>
    <scope>NUCLEOTIDE SEQUENCE [LARGE SCALE GENOMIC DNA]</scope>
    <source>
        <strain evidence="3">HR-U</strain>
    </source>
</reference>
<feature type="transmembrane region" description="Helical" evidence="1">
    <location>
        <begin position="43"/>
        <end position="65"/>
    </location>
</feature>
<feature type="transmembrane region" description="Helical" evidence="1">
    <location>
        <begin position="151"/>
        <end position="171"/>
    </location>
</feature>